<evidence type="ECO:0000259" key="4">
    <source>
        <dbReference type="PROSITE" id="PS50110"/>
    </source>
</evidence>
<feature type="domain" description="EAL" evidence="5">
    <location>
        <begin position="337"/>
        <end position="591"/>
    </location>
</feature>
<keyword evidence="2" id="KW-0418">Kinase</keyword>
<evidence type="ECO:0000259" key="5">
    <source>
        <dbReference type="PROSITE" id="PS50883"/>
    </source>
</evidence>
<dbReference type="Gene3D" id="3.20.20.450">
    <property type="entry name" value="EAL domain"/>
    <property type="match status" value="1"/>
</dbReference>
<evidence type="ECO:0000256" key="3">
    <source>
        <dbReference type="PROSITE-ProRule" id="PRU00169"/>
    </source>
</evidence>
<dbReference type="PANTHER" id="PTHR44757:SF2">
    <property type="entry name" value="BIOFILM ARCHITECTURE MAINTENANCE PROTEIN MBAA"/>
    <property type="match status" value="1"/>
</dbReference>
<organism evidence="6 7">
    <name type="scientific">Aromatoleum petrolei</name>
    <dbReference type="NCBI Taxonomy" id="76116"/>
    <lineage>
        <taxon>Bacteria</taxon>
        <taxon>Pseudomonadati</taxon>
        <taxon>Pseudomonadota</taxon>
        <taxon>Betaproteobacteria</taxon>
        <taxon>Rhodocyclales</taxon>
        <taxon>Rhodocyclaceae</taxon>
        <taxon>Aromatoleum</taxon>
    </lineage>
</organism>
<dbReference type="Pfam" id="PF13185">
    <property type="entry name" value="GAF_2"/>
    <property type="match status" value="1"/>
</dbReference>
<dbReference type="SUPFAM" id="SSF55781">
    <property type="entry name" value="GAF domain-like"/>
    <property type="match status" value="1"/>
</dbReference>
<feature type="modified residue" description="4-aspartylphosphate" evidence="3">
    <location>
        <position position="654"/>
    </location>
</feature>
<dbReference type="InterPro" id="IPR029787">
    <property type="entry name" value="Nucleotide_cyclase"/>
</dbReference>
<dbReference type="CDD" id="cd17569">
    <property type="entry name" value="REC_HupR-like"/>
    <property type="match status" value="1"/>
</dbReference>
<dbReference type="Gene3D" id="3.30.450.40">
    <property type="match status" value="1"/>
</dbReference>
<dbReference type="Gene3D" id="3.40.50.2300">
    <property type="match status" value="1"/>
</dbReference>
<protein>
    <submittedName>
        <fullName evidence="6">EAL domain-containing protein</fullName>
    </submittedName>
</protein>
<dbReference type="Pfam" id="PF00990">
    <property type="entry name" value="GGDEF"/>
    <property type="match status" value="1"/>
</dbReference>
<dbReference type="CDD" id="cd01948">
    <property type="entry name" value="EAL"/>
    <property type="match status" value="1"/>
</dbReference>
<evidence type="ECO:0000313" key="6">
    <source>
        <dbReference type="EMBL" id="NMF88197.1"/>
    </source>
</evidence>
<gene>
    <name evidence="6" type="ORF">GPA26_06840</name>
</gene>
<evidence type="ECO:0000313" key="7">
    <source>
        <dbReference type="Proteomes" id="UP000652074"/>
    </source>
</evidence>
<dbReference type="Gene3D" id="3.30.70.270">
    <property type="match status" value="1"/>
</dbReference>
<dbReference type="InterPro" id="IPR001789">
    <property type="entry name" value="Sig_transdc_resp-reg_receiver"/>
</dbReference>
<evidence type="ECO:0000256" key="2">
    <source>
        <dbReference type="ARBA" id="ARBA00022777"/>
    </source>
</evidence>
<dbReference type="SUPFAM" id="SSF52172">
    <property type="entry name" value="CheY-like"/>
    <property type="match status" value="1"/>
</dbReference>
<comment type="caution">
    <text evidence="6">The sequence shown here is derived from an EMBL/GenBank/DDBJ whole genome shotgun (WGS) entry which is preliminary data.</text>
</comment>
<dbReference type="PROSITE" id="PS50110">
    <property type="entry name" value="RESPONSE_REGULATORY"/>
    <property type="match status" value="1"/>
</dbReference>
<proteinExistence type="predicted"/>
<dbReference type="SMART" id="SM00267">
    <property type="entry name" value="GGDEF"/>
    <property type="match status" value="1"/>
</dbReference>
<dbReference type="InterPro" id="IPR001633">
    <property type="entry name" value="EAL_dom"/>
</dbReference>
<sequence length="757" mass="81631">MLSAVNRAIVRSDDVQSLFTEACRISVEKGGFAAAWIGLFEPGENRPRINARAGVSVPSPQCAACGDECPLRAGQPCRLDDLAANASAVGWRALARDAGLRASIALPLHNGTELVGAFGIATQQPQGFTEADRRLLDEVAADVSYALAALHREQARVADQSRIEFLAYYDAHTGLPNRALCERRLREATTRGERLAILVVELGVFHDAARLFGPGGAVLIAREAARRLEAGLPQAGVARIAENAFALWVPGLPADEETRDMAARVALGIGELLAPALRIEGQDLYAAPFVGIALHAGDGATEETLRQAVVAAGRRRGTADASYCFYAGEMANSSLRRFDLDAALRRALDRGEFLLHYQPQVDLASGEVIGAEALLRWNRPGVGLVSPLEFIPVLESNGLIGAVGEWVLDEACRSCRDWQEFGGAPLRVGVNLSARQFRDGDVGAVARHAIDRSGLDPRLLELELTESIVLQDADSVIRCLRELRSDGIGTALDDFGTGYSSLSYLQRLPVDRIKIDRSFVTDLTSNPNSSAIARAVVGMTHSLGMTAIAEGVETEGQLGYLRGLGCEAMQGYLFSPPLPGDAFVNLLRDGCRMASGDAATEGKRILLVVDDEPNVLNALRRVFHRKRVQVFTATSPHEAFELLARHPVGVVVSDQRMPSMSGTEFLRRVKALHPDTVRIVLSGYTELGAVIEAVNHGAIYKFLTKPWEDEGIRSIIDEAFGIFELAQQNRVLTERLATVLAASIPSPARSATAHGRH</sequence>
<dbReference type="InterPro" id="IPR052155">
    <property type="entry name" value="Biofilm_reg_signaling"/>
</dbReference>
<dbReference type="InterPro" id="IPR000160">
    <property type="entry name" value="GGDEF_dom"/>
</dbReference>
<dbReference type="SMART" id="SM00052">
    <property type="entry name" value="EAL"/>
    <property type="match status" value="1"/>
</dbReference>
<dbReference type="SMART" id="SM00448">
    <property type="entry name" value="REC"/>
    <property type="match status" value="1"/>
</dbReference>
<dbReference type="InterPro" id="IPR035919">
    <property type="entry name" value="EAL_sf"/>
</dbReference>
<keyword evidence="3" id="KW-0597">Phosphoprotein</keyword>
<dbReference type="PROSITE" id="PS50883">
    <property type="entry name" value="EAL"/>
    <property type="match status" value="1"/>
</dbReference>
<accession>A0ABX1MSU3</accession>
<dbReference type="InterPro" id="IPR011006">
    <property type="entry name" value="CheY-like_superfamily"/>
</dbReference>
<name>A0ABX1MSU3_9RHOO</name>
<dbReference type="SUPFAM" id="SSF141868">
    <property type="entry name" value="EAL domain-like"/>
    <property type="match status" value="1"/>
</dbReference>
<dbReference type="InterPro" id="IPR029016">
    <property type="entry name" value="GAF-like_dom_sf"/>
</dbReference>
<dbReference type="InterPro" id="IPR003018">
    <property type="entry name" value="GAF"/>
</dbReference>
<dbReference type="SUPFAM" id="SSF55073">
    <property type="entry name" value="Nucleotide cyclase"/>
    <property type="match status" value="1"/>
</dbReference>
<dbReference type="Pfam" id="PF00072">
    <property type="entry name" value="Response_reg"/>
    <property type="match status" value="1"/>
</dbReference>
<dbReference type="PANTHER" id="PTHR44757">
    <property type="entry name" value="DIGUANYLATE CYCLASE DGCP"/>
    <property type="match status" value="1"/>
</dbReference>
<dbReference type="InterPro" id="IPR043128">
    <property type="entry name" value="Rev_trsase/Diguanyl_cyclase"/>
</dbReference>
<keyword evidence="1" id="KW-0808">Transferase</keyword>
<evidence type="ECO:0000256" key="1">
    <source>
        <dbReference type="ARBA" id="ARBA00022679"/>
    </source>
</evidence>
<dbReference type="Proteomes" id="UP000652074">
    <property type="component" value="Unassembled WGS sequence"/>
</dbReference>
<dbReference type="EMBL" id="WTVR01000010">
    <property type="protein sequence ID" value="NMF88197.1"/>
    <property type="molecule type" value="Genomic_DNA"/>
</dbReference>
<reference evidence="6 7" key="1">
    <citation type="submission" date="2019-12" db="EMBL/GenBank/DDBJ databases">
        <title>Comparative genomics gives insights into the taxonomy of the Azoarcus-Aromatoleum group and reveals separate origins of nif in the plant-associated Azoarcus and non-plant-associated Aromatoleum sub-groups.</title>
        <authorList>
            <person name="Lafos M."/>
            <person name="Maluk M."/>
            <person name="Batista M."/>
            <person name="Junghare M."/>
            <person name="Carmona M."/>
            <person name="Faoro H."/>
            <person name="Cruz L.M."/>
            <person name="Battistoni F."/>
            <person name="De Souza E."/>
            <person name="Pedrosa F."/>
            <person name="Chen W.-M."/>
            <person name="Poole P.S."/>
            <person name="Dixon R.A."/>
            <person name="James E.K."/>
        </authorList>
    </citation>
    <scope>NUCLEOTIDE SEQUENCE [LARGE SCALE GENOMIC DNA]</scope>
    <source>
        <strain evidence="6 7">ToN1</strain>
    </source>
</reference>
<dbReference type="Pfam" id="PF00563">
    <property type="entry name" value="EAL"/>
    <property type="match status" value="1"/>
</dbReference>
<keyword evidence="7" id="KW-1185">Reference proteome</keyword>
<feature type="domain" description="Response regulatory" evidence="4">
    <location>
        <begin position="605"/>
        <end position="720"/>
    </location>
</feature>